<dbReference type="Gene3D" id="3.80.10.10">
    <property type="entry name" value="Ribonuclease Inhibitor"/>
    <property type="match status" value="1"/>
</dbReference>
<evidence type="ECO:0008006" key="3">
    <source>
        <dbReference type="Google" id="ProtNLM"/>
    </source>
</evidence>
<accession>A0A015JCR4</accession>
<proteinExistence type="predicted"/>
<name>A0A015JCR4_RHIIW</name>
<organism evidence="1 2">
    <name type="scientific">Rhizophagus irregularis (strain DAOM 197198w)</name>
    <name type="common">Glomus intraradices</name>
    <dbReference type="NCBI Taxonomy" id="1432141"/>
    <lineage>
        <taxon>Eukaryota</taxon>
        <taxon>Fungi</taxon>
        <taxon>Fungi incertae sedis</taxon>
        <taxon>Mucoromycota</taxon>
        <taxon>Glomeromycotina</taxon>
        <taxon>Glomeromycetes</taxon>
        <taxon>Glomerales</taxon>
        <taxon>Glomeraceae</taxon>
        <taxon>Rhizophagus</taxon>
    </lineage>
</organism>
<comment type="caution">
    <text evidence="1">The sequence shown here is derived from an EMBL/GenBank/DDBJ whole genome shotgun (WGS) entry which is preliminary data.</text>
</comment>
<reference evidence="1 2" key="1">
    <citation type="submission" date="2014-02" db="EMBL/GenBank/DDBJ databases">
        <title>Single nucleus genome sequencing reveals high similarity among nuclei of an endomycorrhizal fungus.</title>
        <authorList>
            <person name="Lin K."/>
            <person name="Geurts R."/>
            <person name="Zhang Z."/>
            <person name="Limpens E."/>
            <person name="Saunders D.G."/>
            <person name="Mu D."/>
            <person name="Pang E."/>
            <person name="Cao H."/>
            <person name="Cha H."/>
            <person name="Lin T."/>
            <person name="Zhou Q."/>
            <person name="Shang Y."/>
            <person name="Li Y."/>
            <person name="Ivanov S."/>
            <person name="Sharma T."/>
            <person name="Velzen R.V."/>
            <person name="Ruijter N.D."/>
            <person name="Aanen D.K."/>
            <person name="Win J."/>
            <person name="Kamoun S."/>
            <person name="Bisseling T."/>
            <person name="Huang S."/>
        </authorList>
    </citation>
    <scope>NUCLEOTIDE SEQUENCE [LARGE SCALE GENOMIC DNA]</scope>
    <source>
        <strain evidence="2">DAOM197198w</strain>
    </source>
</reference>
<protein>
    <recommendedName>
        <fullName evidence="3">F-box domain-containing protein</fullName>
    </recommendedName>
</protein>
<gene>
    <name evidence="1" type="ORF">RirG_115600</name>
</gene>
<dbReference type="HOGENOM" id="CLU_028913_1_1_1"/>
<dbReference type="InterPro" id="IPR032675">
    <property type="entry name" value="LRR_dom_sf"/>
</dbReference>
<evidence type="ECO:0000313" key="1">
    <source>
        <dbReference type="EMBL" id="EXX67302.1"/>
    </source>
</evidence>
<dbReference type="Proteomes" id="UP000022910">
    <property type="component" value="Unassembled WGS sequence"/>
</dbReference>
<dbReference type="OrthoDB" id="2307203at2759"/>
<dbReference type="AlphaFoldDB" id="A0A015JCR4"/>
<sequence length="455" mass="54213">MSKLNRDVLYLIFEELQDNEKSLCSCLLVNKTWCETIIPILWKNPWKFLKEGKEKILFNIIISHLSDDNLSKSIENLYQKPSFNYIYFCRYLNFNHIENIIETNILLKNEIIKLFINENMKYTHLYIPQQFDFQLYLIPGFEQSFSDIEFLSCNTRINDNILVELTKICKSIKELELFTEVRNNNYEIIRLIETQKKLSNIYFINKYIRNDESFCKSLENSLIKHANNIHYLMITRQPATKILPLFINLKILELQCNSLDITWNCLENLSLPFLQSLKASRVPIKPLASLIENTSGHLTLVKIDHIRHDEKYNKRIIEAIYQNCPNLKYLKLLFKNSNILELKNLLINCKYLIGLYIIIDNMRDVFDCDNLFKILTDSSPVSLFKFKFAFYYRKIKPDSLKLFFDNWKGRHPMILQLSQGGNDMEEHSNLMDKYKTEGIIEKYDDYLHGEDFEWI</sequence>
<dbReference type="EMBL" id="JEMT01017858">
    <property type="protein sequence ID" value="EXX67302.1"/>
    <property type="molecule type" value="Genomic_DNA"/>
</dbReference>
<evidence type="ECO:0000313" key="2">
    <source>
        <dbReference type="Proteomes" id="UP000022910"/>
    </source>
</evidence>
<keyword evidence="2" id="KW-1185">Reference proteome</keyword>